<reference evidence="7 8" key="1">
    <citation type="submission" date="2019-12" db="EMBL/GenBank/DDBJ databases">
        <title>Defluviitalea raffinosedens, isolated from a biogas fermenter, genome sequencing and characterization.</title>
        <authorList>
            <person name="Rettenmaier R."/>
            <person name="Schneider M."/>
            <person name="Neuhaus K."/>
            <person name="Liebl W."/>
            <person name="Zverlov V."/>
        </authorList>
    </citation>
    <scope>NUCLEOTIDE SEQUENCE [LARGE SCALE GENOMIC DNA]</scope>
    <source>
        <strain evidence="7 8">249c-K6</strain>
    </source>
</reference>
<accession>A0A7C8LFP4</accession>
<feature type="transmembrane region" description="Helical" evidence="6">
    <location>
        <begin position="177"/>
        <end position="197"/>
    </location>
</feature>
<evidence type="ECO:0000256" key="5">
    <source>
        <dbReference type="ARBA" id="ARBA00023136"/>
    </source>
</evidence>
<gene>
    <name evidence="7" type="ORF">GND95_05835</name>
</gene>
<sequence>MGLKHPKLSVIIKDLYCRFYDDEVTALGAQLTFYLVLSFFPFLIFVLSILSYTPITFDSFLMNLSGILPHEAYYAVYQTIEEIMAGGNHTLLSLGMITTLWSASNGVNALIRGLNKAYDAEETRSFLRIRGISLFFTLVIAISILFSLGLIVFGETIGRSLFSHMGLSPWFKTLWGLFRYFIIIITLVLVLMCVYRYMPNHHLSFKDVIPGTLFSALIWIVISSVFSAYVNNFGKFNMMYGSIGGIIVLLLWLYLSSIVILLGGELNGTLIFLKQGKSKPYCKKFGFSLPFMRQN</sequence>
<evidence type="ECO:0000256" key="1">
    <source>
        <dbReference type="ARBA" id="ARBA00004651"/>
    </source>
</evidence>
<feature type="transmembrane region" description="Helical" evidence="6">
    <location>
        <begin position="242"/>
        <end position="264"/>
    </location>
</feature>
<keyword evidence="8" id="KW-1185">Reference proteome</keyword>
<evidence type="ECO:0000313" key="8">
    <source>
        <dbReference type="Proteomes" id="UP000483018"/>
    </source>
</evidence>
<dbReference type="InterPro" id="IPR017039">
    <property type="entry name" value="Virul_fac_BrkB"/>
</dbReference>
<evidence type="ECO:0000256" key="6">
    <source>
        <dbReference type="SAM" id="Phobius"/>
    </source>
</evidence>
<comment type="caution">
    <text evidence="7">The sequence shown here is derived from an EMBL/GenBank/DDBJ whole genome shotgun (WGS) entry which is preliminary data.</text>
</comment>
<name>A0A7C8LFP4_9FIRM</name>
<feature type="transmembrane region" description="Helical" evidence="6">
    <location>
        <begin position="209"/>
        <end position="230"/>
    </location>
</feature>
<feature type="transmembrane region" description="Helical" evidence="6">
    <location>
        <begin position="31"/>
        <end position="52"/>
    </location>
</feature>
<comment type="subcellular location">
    <subcellularLocation>
        <location evidence="1">Cell membrane</location>
        <topology evidence="1">Multi-pass membrane protein</topology>
    </subcellularLocation>
</comment>
<dbReference type="PANTHER" id="PTHR30213">
    <property type="entry name" value="INNER MEMBRANE PROTEIN YHJD"/>
    <property type="match status" value="1"/>
</dbReference>
<keyword evidence="4 6" id="KW-1133">Transmembrane helix</keyword>
<dbReference type="EMBL" id="WSLF01000003">
    <property type="protein sequence ID" value="KAE9635663.1"/>
    <property type="molecule type" value="Genomic_DNA"/>
</dbReference>
<evidence type="ECO:0000256" key="3">
    <source>
        <dbReference type="ARBA" id="ARBA00022692"/>
    </source>
</evidence>
<dbReference type="Pfam" id="PF03631">
    <property type="entry name" value="Virul_fac_BrkB"/>
    <property type="match status" value="1"/>
</dbReference>
<keyword evidence="5 6" id="KW-0472">Membrane</keyword>
<keyword evidence="3 6" id="KW-0812">Transmembrane</keyword>
<evidence type="ECO:0000256" key="4">
    <source>
        <dbReference type="ARBA" id="ARBA00022989"/>
    </source>
</evidence>
<proteinExistence type="predicted"/>
<protein>
    <submittedName>
        <fullName evidence="7">YihY family inner membrane protein</fullName>
    </submittedName>
</protein>
<feature type="transmembrane region" description="Helical" evidence="6">
    <location>
        <begin position="134"/>
        <end position="157"/>
    </location>
</feature>
<organism evidence="7 8">
    <name type="scientific">Defluviitalea raffinosedens</name>
    <dbReference type="NCBI Taxonomy" id="1450156"/>
    <lineage>
        <taxon>Bacteria</taxon>
        <taxon>Bacillati</taxon>
        <taxon>Bacillota</taxon>
        <taxon>Clostridia</taxon>
        <taxon>Lachnospirales</taxon>
        <taxon>Defluviitaleaceae</taxon>
        <taxon>Defluviitalea</taxon>
    </lineage>
</organism>
<dbReference type="GO" id="GO:0005886">
    <property type="term" value="C:plasma membrane"/>
    <property type="evidence" value="ECO:0007669"/>
    <property type="project" value="UniProtKB-SubCell"/>
</dbReference>
<dbReference type="PIRSF" id="PIRSF035875">
    <property type="entry name" value="RNase_BN"/>
    <property type="match status" value="1"/>
</dbReference>
<dbReference type="AlphaFoldDB" id="A0A7C8LFP4"/>
<dbReference type="NCBIfam" id="TIGR00765">
    <property type="entry name" value="yihY_not_rbn"/>
    <property type="match status" value="1"/>
</dbReference>
<dbReference type="PANTHER" id="PTHR30213:SF0">
    <property type="entry name" value="UPF0761 MEMBRANE PROTEIN YIHY"/>
    <property type="match status" value="1"/>
</dbReference>
<keyword evidence="2" id="KW-1003">Cell membrane</keyword>
<dbReference type="Proteomes" id="UP000483018">
    <property type="component" value="Unassembled WGS sequence"/>
</dbReference>
<evidence type="ECO:0000256" key="2">
    <source>
        <dbReference type="ARBA" id="ARBA00022475"/>
    </source>
</evidence>
<evidence type="ECO:0000313" key="7">
    <source>
        <dbReference type="EMBL" id="KAE9635663.1"/>
    </source>
</evidence>